<keyword evidence="5 13" id="KW-0489">Methyltransferase</keyword>
<evidence type="ECO:0000256" key="2">
    <source>
        <dbReference type="ARBA" id="ARBA00008711"/>
    </source>
</evidence>
<dbReference type="VEuPathDB" id="FungiDB:SPPG_02911"/>
<comment type="catalytic activity">
    <reaction evidence="1">
        <text>a 4-O-methyl-thymidine in DNA + L-cysteinyl-[protein] = a thymidine in DNA + S-methyl-L-cysteinyl-[protein]</text>
        <dbReference type="Rhea" id="RHEA:53428"/>
        <dbReference type="Rhea" id="RHEA-COMP:10131"/>
        <dbReference type="Rhea" id="RHEA-COMP:10132"/>
        <dbReference type="Rhea" id="RHEA-COMP:13555"/>
        <dbReference type="Rhea" id="RHEA-COMP:13556"/>
        <dbReference type="ChEBI" id="CHEBI:29950"/>
        <dbReference type="ChEBI" id="CHEBI:82612"/>
        <dbReference type="ChEBI" id="CHEBI:137386"/>
        <dbReference type="ChEBI" id="CHEBI:137387"/>
        <dbReference type="EC" id="2.1.1.63"/>
    </reaction>
</comment>
<dbReference type="GO" id="GO:0006281">
    <property type="term" value="P:DNA repair"/>
    <property type="evidence" value="ECO:0007669"/>
    <property type="project" value="UniProtKB-KW"/>
</dbReference>
<organism evidence="13 14">
    <name type="scientific">Spizellomyces punctatus (strain DAOM BR117)</name>
    <dbReference type="NCBI Taxonomy" id="645134"/>
    <lineage>
        <taxon>Eukaryota</taxon>
        <taxon>Fungi</taxon>
        <taxon>Fungi incertae sedis</taxon>
        <taxon>Chytridiomycota</taxon>
        <taxon>Chytridiomycota incertae sedis</taxon>
        <taxon>Chytridiomycetes</taxon>
        <taxon>Spizellomycetales</taxon>
        <taxon>Spizellomycetaceae</taxon>
        <taxon>Spizellomyces</taxon>
    </lineage>
</organism>
<evidence type="ECO:0000256" key="4">
    <source>
        <dbReference type="ARBA" id="ARBA00015377"/>
    </source>
</evidence>
<dbReference type="PANTHER" id="PTHR10815">
    <property type="entry name" value="METHYLATED-DNA--PROTEIN-CYSTEINE METHYLTRANSFERASE"/>
    <property type="match status" value="1"/>
</dbReference>
<dbReference type="InterPro" id="IPR036217">
    <property type="entry name" value="MethylDNA_cys_MeTrfase_DNAb"/>
</dbReference>
<keyword evidence="7" id="KW-0227">DNA damage</keyword>
<comment type="catalytic activity">
    <reaction evidence="11">
        <text>a 6-O-methyl-2'-deoxyguanosine in DNA + L-cysteinyl-[protein] = S-methyl-L-cysteinyl-[protein] + a 2'-deoxyguanosine in DNA</text>
        <dbReference type="Rhea" id="RHEA:24000"/>
        <dbReference type="Rhea" id="RHEA-COMP:10131"/>
        <dbReference type="Rhea" id="RHEA-COMP:10132"/>
        <dbReference type="Rhea" id="RHEA-COMP:11367"/>
        <dbReference type="Rhea" id="RHEA-COMP:11368"/>
        <dbReference type="ChEBI" id="CHEBI:29950"/>
        <dbReference type="ChEBI" id="CHEBI:82612"/>
        <dbReference type="ChEBI" id="CHEBI:85445"/>
        <dbReference type="ChEBI" id="CHEBI:85448"/>
        <dbReference type="EC" id="2.1.1.63"/>
    </reaction>
</comment>
<dbReference type="EC" id="2.1.1.63" evidence="3"/>
<dbReference type="InParanoid" id="A0A0L0HLY3"/>
<name>A0A0L0HLY3_SPIPD</name>
<dbReference type="STRING" id="645134.A0A0L0HLY3"/>
<feature type="domain" description="Methylated-DNA-[protein]-cysteine S-methyltransferase DNA binding" evidence="12">
    <location>
        <begin position="77"/>
        <end position="160"/>
    </location>
</feature>
<dbReference type="InterPro" id="IPR014048">
    <property type="entry name" value="MethylDNA_cys_MeTrfase_DNA-bd"/>
</dbReference>
<evidence type="ECO:0000313" key="13">
    <source>
        <dbReference type="EMBL" id="KND02446.1"/>
    </source>
</evidence>
<sequence length="183" mass="21207">MSDTTYREPRAPVPWTRSERGQVTKAFNETFRRLALPRSSQHFSKRFKMKAEKVPTFPTTIAERRLRRHKSGRPITPFQYRVYDLCSQIPEGYYSTYKEISDYLKSSPRAVGQALKNNPFAPTVPCHRVLASNHFIGGFFGQWGNGSNINKKQILLKNEGLDFDESGSLSVTLRKLRLFREFK</sequence>
<dbReference type="Gene3D" id="1.10.10.10">
    <property type="entry name" value="Winged helix-like DNA-binding domain superfamily/Winged helix DNA-binding domain"/>
    <property type="match status" value="1"/>
</dbReference>
<keyword evidence="6 13" id="KW-0808">Transferase</keyword>
<evidence type="ECO:0000256" key="5">
    <source>
        <dbReference type="ARBA" id="ARBA00022603"/>
    </source>
</evidence>
<dbReference type="GO" id="GO:0003908">
    <property type="term" value="F:methylated-DNA-[protein]-cysteine S-methyltransferase activity"/>
    <property type="evidence" value="ECO:0007669"/>
    <property type="project" value="UniProtKB-EC"/>
</dbReference>
<dbReference type="OMA" id="GFYGEWG"/>
<proteinExistence type="inferred from homology"/>
<dbReference type="EMBL" id="KQ257453">
    <property type="protein sequence ID" value="KND02446.1"/>
    <property type="molecule type" value="Genomic_DNA"/>
</dbReference>
<evidence type="ECO:0000256" key="11">
    <source>
        <dbReference type="ARBA" id="ARBA00049348"/>
    </source>
</evidence>
<dbReference type="Proteomes" id="UP000053201">
    <property type="component" value="Unassembled WGS sequence"/>
</dbReference>
<evidence type="ECO:0000259" key="12">
    <source>
        <dbReference type="Pfam" id="PF01035"/>
    </source>
</evidence>
<dbReference type="GO" id="GO:0032259">
    <property type="term" value="P:methylation"/>
    <property type="evidence" value="ECO:0007669"/>
    <property type="project" value="UniProtKB-KW"/>
</dbReference>
<accession>A0A0L0HLY3</accession>
<keyword evidence="14" id="KW-1185">Reference proteome</keyword>
<evidence type="ECO:0000256" key="9">
    <source>
        <dbReference type="ARBA" id="ARBA00030795"/>
    </source>
</evidence>
<dbReference type="InterPro" id="IPR036388">
    <property type="entry name" value="WH-like_DNA-bd_sf"/>
</dbReference>
<dbReference type="eggNOG" id="ENOG502S8GR">
    <property type="taxonomic scope" value="Eukaryota"/>
</dbReference>
<keyword evidence="8" id="KW-0234">DNA repair</keyword>
<dbReference type="PROSITE" id="PS00374">
    <property type="entry name" value="MGMT"/>
    <property type="match status" value="1"/>
</dbReference>
<dbReference type="NCBIfam" id="TIGR00589">
    <property type="entry name" value="ogt"/>
    <property type="match status" value="1"/>
</dbReference>
<dbReference type="AlphaFoldDB" id="A0A0L0HLY3"/>
<protein>
    <recommendedName>
        <fullName evidence="4">Methylated-DNA--protein-cysteine methyltransferase</fullName>
        <ecNumber evidence="3">2.1.1.63</ecNumber>
    </recommendedName>
    <alternativeName>
        <fullName evidence="9">6-O-methylguanine-DNA methyltransferase</fullName>
    </alternativeName>
    <alternativeName>
        <fullName evidence="10">O-6-methylguanine-DNA-alkyltransferase</fullName>
    </alternativeName>
</protein>
<dbReference type="PANTHER" id="PTHR10815:SF13">
    <property type="entry name" value="METHYLATED-DNA--PROTEIN-CYSTEINE METHYLTRANSFERASE"/>
    <property type="match status" value="1"/>
</dbReference>
<comment type="similarity">
    <text evidence="2">Belongs to the MGMT family.</text>
</comment>
<evidence type="ECO:0000256" key="7">
    <source>
        <dbReference type="ARBA" id="ARBA00022763"/>
    </source>
</evidence>
<gene>
    <name evidence="13" type="ORF">SPPG_02911</name>
</gene>
<evidence type="ECO:0000256" key="6">
    <source>
        <dbReference type="ARBA" id="ARBA00022679"/>
    </source>
</evidence>
<dbReference type="CDD" id="cd06445">
    <property type="entry name" value="ATase"/>
    <property type="match status" value="1"/>
</dbReference>
<evidence type="ECO:0000256" key="1">
    <source>
        <dbReference type="ARBA" id="ARBA00001286"/>
    </source>
</evidence>
<dbReference type="SUPFAM" id="SSF46767">
    <property type="entry name" value="Methylated DNA-protein cysteine methyltransferase, C-terminal domain"/>
    <property type="match status" value="1"/>
</dbReference>
<evidence type="ECO:0000256" key="3">
    <source>
        <dbReference type="ARBA" id="ARBA00011918"/>
    </source>
</evidence>
<evidence type="ECO:0000256" key="8">
    <source>
        <dbReference type="ARBA" id="ARBA00023204"/>
    </source>
</evidence>
<dbReference type="GeneID" id="27686464"/>
<dbReference type="Pfam" id="PF01035">
    <property type="entry name" value="DNA_binding_1"/>
    <property type="match status" value="1"/>
</dbReference>
<dbReference type="InterPro" id="IPR001497">
    <property type="entry name" value="MethylDNA_cys_MeTrfase_AS"/>
</dbReference>
<evidence type="ECO:0000256" key="10">
    <source>
        <dbReference type="ARBA" id="ARBA00031621"/>
    </source>
</evidence>
<evidence type="ECO:0000313" key="14">
    <source>
        <dbReference type="Proteomes" id="UP000053201"/>
    </source>
</evidence>
<dbReference type="OrthoDB" id="1907495at2759"/>
<reference evidence="13 14" key="1">
    <citation type="submission" date="2009-08" db="EMBL/GenBank/DDBJ databases">
        <title>The Genome Sequence of Spizellomyces punctatus strain DAOM BR117.</title>
        <authorList>
            <consortium name="The Broad Institute Genome Sequencing Platform"/>
            <person name="Russ C."/>
            <person name="Cuomo C."/>
            <person name="Shea T."/>
            <person name="Young S.K."/>
            <person name="Zeng Q."/>
            <person name="Koehrsen M."/>
            <person name="Haas B."/>
            <person name="Borodovsky M."/>
            <person name="Guigo R."/>
            <person name="Alvarado L."/>
            <person name="Berlin A."/>
            <person name="Bochicchio J."/>
            <person name="Borenstein D."/>
            <person name="Chapman S."/>
            <person name="Chen Z."/>
            <person name="Engels R."/>
            <person name="Freedman E."/>
            <person name="Gellesch M."/>
            <person name="Goldberg J."/>
            <person name="Griggs A."/>
            <person name="Gujja S."/>
            <person name="Heiman D."/>
            <person name="Hepburn T."/>
            <person name="Howarth C."/>
            <person name="Jen D."/>
            <person name="Larson L."/>
            <person name="Lewis B."/>
            <person name="Mehta T."/>
            <person name="Park D."/>
            <person name="Pearson M."/>
            <person name="Roberts A."/>
            <person name="Saif S."/>
            <person name="Shenoy N."/>
            <person name="Sisk P."/>
            <person name="Stolte C."/>
            <person name="Sykes S."/>
            <person name="Thomson T."/>
            <person name="Walk T."/>
            <person name="White J."/>
            <person name="Yandava C."/>
            <person name="Burger G."/>
            <person name="Gray M.W."/>
            <person name="Holland P.W.H."/>
            <person name="King N."/>
            <person name="Lang F.B.F."/>
            <person name="Roger A.J."/>
            <person name="Ruiz-Trillo I."/>
            <person name="Lander E."/>
            <person name="Nusbaum C."/>
        </authorList>
    </citation>
    <scope>NUCLEOTIDE SEQUENCE [LARGE SCALE GENOMIC DNA]</scope>
    <source>
        <strain evidence="13 14">DAOM BR117</strain>
    </source>
</reference>
<dbReference type="RefSeq" id="XP_016610485.1">
    <property type="nucleotide sequence ID" value="XM_016751196.1"/>
</dbReference>